<dbReference type="STRING" id="1434701.SAMN05443634_11815"/>
<feature type="domain" description="Rhodanese" evidence="2">
    <location>
        <begin position="50"/>
        <end position="137"/>
    </location>
</feature>
<gene>
    <name evidence="3" type="ORF">GCM10010984_30070</name>
    <name evidence="4" type="ORF">SAMN05443634_11815</name>
</gene>
<evidence type="ECO:0000313" key="5">
    <source>
        <dbReference type="Proteomes" id="UP000184120"/>
    </source>
</evidence>
<reference evidence="5" key="3">
    <citation type="submission" date="2016-11" db="EMBL/GenBank/DDBJ databases">
        <authorList>
            <person name="Varghese N."/>
            <person name="Submissions S."/>
        </authorList>
    </citation>
    <scope>NUCLEOTIDE SEQUENCE [LARGE SCALE GENOMIC DNA]</scope>
    <source>
        <strain evidence="5">DSM 27989</strain>
    </source>
</reference>
<dbReference type="CDD" id="cd00158">
    <property type="entry name" value="RHOD"/>
    <property type="match status" value="1"/>
</dbReference>
<organism evidence="4 5">
    <name type="scientific">Chishuiella changwenlii</name>
    <dbReference type="NCBI Taxonomy" id="1434701"/>
    <lineage>
        <taxon>Bacteria</taxon>
        <taxon>Pseudomonadati</taxon>
        <taxon>Bacteroidota</taxon>
        <taxon>Flavobacteriia</taxon>
        <taxon>Flavobacteriales</taxon>
        <taxon>Weeksellaceae</taxon>
        <taxon>Chishuiella</taxon>
    </lineage>
</organism>
<dbReference type="EMBL" id="FRBH01000018">
    <property type="protein sequence ID" value="SHL74314.1"/>
    <property type="molecule type" value="Genomic_DNA"/>
</dbReference>
<dbReference type="Pfam" id="PF00581">
    <property type="entry name" value="Rhodanese"/>
    <property type="match status" value="1"/>
</dbReference>
<dbReference type="Gene3D" id="3.40.250.10">
    <property type="entry name" value="Rhodanese-like domain"/>
    <property type="match status" value="1"/>
</dbReference>
<dbReference type="PANTHER" id="PTHR43031">
    <property type="entry name" value="FAD-DEPENDENT OXIDOREDUCTASE"/>
    <property type="match status" value="1"/>
</dbReference>
<dbReference type="Proteomes" id="UP000650994">
    <property type="component" value="Unassembled WGS sequence"/>
</dbReference>
<dbReference type="EMBL" id="BMFL01000030">
    <property type="protein sequence ID" value="GGF10945.1"/>
    <property type="molecule type" value="Genomic_DNA"/>
</dbReference>
<dbReference type="AlphaFoldDB" id="A0A1M7D4D3"/>
<evidence type="ECO:0000313" key="3">
    <source>
        <dbReference type="EMBL" id="GGF10945.1"/>
    </source>
</evidence>
<dbReference type="InterPro" id="IPR050229">
    <property type="entry name" value="GlpE_sulfurtransferase"/>
</dbReference>
<reference evidence="3" key="5">
    <citation type="submission" date="2024-05" db="EMBL/GenBank/DDBJ databases">
        <authorList>
            <person name="Sun Q."/>
            <person name="Zhou Y."/>
        </authorList>
    </citation>
    <scope>NUCLEOTIDE SEQUENCE</scope>
    <source>
        <strain evidence="3">CGMCC 1.12707</strain>
    </source>
</reference>
<evidence type="ECO:0000313" key="6">
    <source>
        <dbReference type="Proteomes" id="UP000650994"/>
    </source>
</evidence>
<protein>
    <submittedName>
        <fullName evidence="4">Rhodanese-related sulfurtransferase</fullName>
    </submittedName>
</protein>
<evidence type="ECO:0000259" key="2">
    <source>
        <dbReference type="PROSITE" id="PS50206"/>
    </source>
</evidence>
<dbReference type="SMART" id="SM00450">
    <property type="entry name" value="RHOD"/>
    <property type="match status" value="1"/>
</dbReference>
<dbReference type="SUPFAM" id="SSF52821">
    <property type="entry name" value="Rhodanese/Cell cycle control phosphatase"/>
    <property type="match status" value="1"/>
</dbReference>
<proteinExistence type="predicted"/>
<reference evidence="4" key="2">
    <citation type="submission" date="2016-11" db="EMBL/GenBank/DDBJ databases">
        <authorList>
            <person name="Jaros S."/>
            <person name="Januszkiewicz K."/>
            <person name="Wedrychowicz H."/>
        </authorList>
    </citation>
    <scope>NUCLEOTIDE SEQUENCE [LARGE SCALE GENOMIC DNA]</scope>
    <source>
        <strain evidence="4">DSM 27989</strain>
    </source>
</reference>
<dbReference type="Proteomes" id="UP000184120">
    <property type="component" value="Unassembled WGS sequence"/>
</dbReference>
<dbReference type="InterPro" id="IPR036873">
    <property type="entry name" value="Rhodanese-like_dom_sf"/>
</dbReference>
<accession>A0A1M7D4D3</accession>
<dbReference type="PROSITE" id="PS51257">
    <property type="entry name" value="PROKAR_LIPOPROTEIN"/>
    <property type="match status" value="1"/>
</dbReference>
<keyword evidence="6" id="KW-1185">Reference proteome</keyword>
<keyword evidence="1" id="KW-0732">Signal</keyword>
<dbReference type="PANTHER" id="PTHR43031:SF1">
    <property type="entry name" value="PYRIDINE NUCLEOTIDE-DISULPHIDE OXIDOREDUCTASE"/>
    <property type="match status" value="1"/>
</dbReference>
<dbReference type="OrthoDB" id="9808735at2"/>
<name>A0A1M7D4D3_9FLAO</name>
<reference evidence="6" key="4">
    <citation type="journal article" date="2019" name="Int. J. Syst. Evol. Microbiol.">
        <title>The Global Catalogue of Microorganisms (GCM) 10K type strain sequencing project: providing services to taxonomists for standard genome sequencing and annotation.</title>
        <authorList>
            <consortium name="The Broad Institute Genomics Platform"/>
            <consortium name="The Broad Institute Genome Sequencing Center for Infectious Disease"/>
            <person name="Wu L."/>
            <person name="Ma J."/>
        </authorList>
    </citation>
    <scope>NUCLEOTIDE SEQUENCE [LARGE SCALE GENOMIC DNA]</scope>
    <source>
        <strain evidence="6">CGMCC 1.12707</strain>
    </source>
</reference>
<feature type="chain" id="PRO_5012116197" evidence="1">
    <location>
        <begin position="22"/>
        <end position="137"/>
    </location>
</feature>
<dbReference type="RefSeq" id="WP_083580408.1">
    <property type="nucleotide sequence ID" value="NZ_BMFL01000030.1"/>
</dbReference>
<dbReference type="GO" id="GO:0016740">
    <property type="term" value="F:transferase activity"/>
    <property type="evidence" value="ECO:0007669"/>
    <property type="project" value="UniProtKB-KW"/>
</dbReference>
<sequence length="137" mass="15602">MENRLLKFFAFILVCTFYSCANQSAHSTERNAKKQEILSSLENVSEVNFKNKKNVLLDVRTPEEYAEGHIEGAINIDVKSADFEEKIAQLDSKKNYYIYCKSGGRARLATEKMQQKGFKKAHNFSDGMSTYKGTVVK</sequence>
<feature type="signal peptide" evidence="1">
    <location>
        <begin position="1"/>
        <end position="21"/>
    </location>
</feature>
<keyword evidence="4" id="KW-0808">Transferase</keyword>
<dbReference type="InterPro" id="IPR001763">
    <property type="entry name" value="Rhodanese-like_dom"/>
</dbReference>
<evidence type="ECO:0000256" key="1">
    <source>
        <dbReference type="SAM" id="SignalP"/>
    </source>
</evidence>
<reference evidence="3" key="1">
    <citation type="journal article" date="2014" name="Int. J. Syst. Evol. Microbiol.">
        <title>Complete genome of a new Firmicutes species belonging to the dominant human colonic microbiota ('Ruminococcus bicirculans') reveals two chromosomes and a selective capacity to utilize plant glucans.</title>
        <authorList>
            <consortium name="NISC Comparative Sequencing Program"/>
            <person name="Wegmann U."/>
            <person name="Louis P."/>
            <person name="Goesmann A."/>
            <person name="Henrissat B."/>
            <person name="Duncan S.H."/>
            <person name="Flint H.J."/>
        </authorList>
    </citation>
    <scope>NUCLEOTIDE SEQUENCE</scope>
    <source>
        <strain evidence="3">CGMCC 1.12707</strain>
    </source>
</reference>
<dbReference type="PROSITE" id="PS50206">
    <property type="entry name" value="RHODANESE_3"/>
    <property type="match status" value="1"/>
</dbReference>
<evidence type="ECO:0000313" key="4">
    <source>
        <dbReference type="EMBL" id="SHL74314.1"/>
    </source>
</evidence>